<organism evidence="2">
    <name type="scientific">Mus musculus</name>
    <name type="common">Mouse</name>
    <dbReference type="NCBI Taxonomy" id="10090"/>
    <lineage>
        <taxon>Eukaryota</taxon>
        <taxon>Metazoa</taxon>
        <taxon>Chordata</taxon>
        <taxon>Craniata</taxon>
        <taxon>Vertebrata</taxon>
        <taxon>Euteleostomi</taxon>
        <taxon>Mammalia</taxon>
        <taxon>Eutheria</taxon>
        <taxon>Euarchontoglires</taxon>
        <taxon>Glires</taxon>
        <taxon>Rodentia</taxon>
        <taxon>Myomorpha</taxon>
        <taxon>Muroidea</taxon>
        <taxon>Muridae</taxon>
        <taxon>Murinae</taxon>
        <taxon>Mus</taxon>
        <taxon>Mus</taxon>
    </lineage>
</organism>
<dbReference type="EMBL" id="AK158474">
    <property type="protein sequence ID" value="BAE34530.1"/>
    <property type="molecule type" value="mRNA"/>
</dbReference>
<protein>
    <submittedName>
        <fullName evidence="2">Uncharacterized protein</fullName>
    </submittedName>
</protein>
<reference evidence="2" key="1">
    <citation type="journal article" date="1999" name="Methods Enzymol.">
        <title>High-efficiency full-length cDNA cloning.</title>
        <authorList>
            <person name="Carninci P."/>
            <person name="Hayashizaki Y."/>
        </authorList>
    </citation>
    <scope>NUCLEOTIDE SEQUENCE</scope>
    <source>
        <strain evidence="2">C57BL/6J</strain>
        <tissue evidence="2">Inner ear</tissue>
    </source>
</reference>
<accession>Q3TYN2</accession>
<reference evidence="2" key="4">
    <citation type="journal article" date="2001" name="Nature">
        <title>Functional annotation of a full-length mouse cDNA collection.</title>
        <authorList>
            <consortium name="The RIKEN Genome Exploration Research Group Phase II Team and the FANTOM Consortium"/>
        </authorList>
    </citation>
    <scope>NUCLEOTIDE SEQUENCE</scope>
    <source>
        <strain evidence="2">C57BL/6J</strain>
        <tissue evidence="2">Inner ear</tissue>
    </source>
</reference>
<name>Q3TYN2_MOUSE</name>
<evidence type="ECO:0000313" key="2">
    <source>
        <dbReference type="EMBL" id="BAE34530.1"/>
    </source>
</evidence>
<feature type="region of interest" description="Disordered" evidence="1">
    <location>
        <begin position="50"/>
        <end position="85"/>
    </location>
</feature>
<dbReference type="AlphaFoldDB" id="Q3TYN2"/>
<evidence type="ECO:0000256" key="1">
    <source>
        <dbReference type="SAM" id="MobiDB-lite"/>
    </source>
</evidence>
<reference evidence="2" key="6">
    <citation type="submission" date="2004-03" db="EMBL/GenBank/DDBJ databases">
        <authorList>
            <person name="Arakawa T."/>
            <person name="Carninci P."/>
            <person name="Fukuda S."/>
            <person name="Hashizume W."/>
            <person name="Hayashida K."/>
            <person name="Hori F."/>
            <person name="Iida J."/>
            <person name="Imamura K."/>
            <person name="Imotani K."/>
            <person name="Itoh M."/>
            <person name="Kanagawa S."/>
            <person name="Kawai J."/>
            <person name="Kojima M."/>
            <person name="Konno H."/>
            <person name="Murata M."/>
            <person name="Nakamura M."/>
            <person name="Ninomiya N."/>
            <person name="Nishiyori H."/>
            <person name="Nomura K."/>
            <person name="Ohno M."/>
            <person name="Sakazume N."/>
            <person name="Sano H."/>
            <person name="Sasaki D."/>
            <person name="Shibata K."/>
            <person name="Shiraki T."/>
            <person name="Tagami M."/>
            <person name="Tagami Y."/>
            <person name="Waki K."/>
            <person name="Watahiki A."/>
            <person name="Muramatsu M."/>
            <person name="Hayashizaki Y."/>
        </authorList>
    </citation>
    <scope>NUCLEOTIDE SEQUENCE</scope>
    <source>
        <strain evidence="2">C57BL/6J</strain>
        <tissue evidence="2">Inner ear</tissue>
    </source>
</reference>
<reference evidence="2" key="3">
    <citation type="journal article" date="2000" name="Genome Res.">
        <title>RIKEN integrated sequence analysis (RISA) system--384-format sequencing pipeline with 384 multicapillary sequencer.</title>
        <authorList>
            <person name="Shibata K."/>
            <person name="Itoh M."/>
            <person name="Aizawa K."/>
            <person name="Nagaoka S."/>
            <person name="Sasaki N."/>
            <person name="Carninci P."/>
            <person name="Konno H."/>
            <person name="Akiyama J."/>
            <person name="Nishi K."/>
            <person name="Kitsunai T."/>
            <person name="Tashiro H."/>
            <person name="Itoh M."/>
            <person name="Sumi N."/>
            <person name="Ishii Y."/>
            <person name="Nakamura S."/>
            <person name="Hazama M."/>
            <person name="Nishine T."/>
            <person name="Harada A."/>
            <person name="Yamamoto R."/>
            <person name="Matsumoto H."/>
            <person name="Sakaguchi S."/>
            <person name="Ikegami T."/>
            <person name="Kashiwagi K."/>
            <person name="Fujiwake S."/>
            <person name="Inoue K."/>
            <person name="Togawa Y."/>
            <person name="Izawa M."/>
            <person name="Ohara E."/>
            <person name="Watahiki M."/>
            <person name="Yoneda Y."/>
            <person name="Ishikawa T."/>
            <person name="Ozawa K."/>
            <person name="Tanaka T."/>
            <person name="Matsuura S."/>
            <person name="Kawai J."/>
            <person name="Okazaki Y."/>
            <person name="Muramatsu M."/>
            <person name="Inoue Y."/>
            <person name="Kira A."/>
            <person name="Hayashizaki Y."/>
        </authorList>
    </citation>
    <scope>NUCLEOTIDE SEQUENCE</scope>
    <source>
        <strain evidence="2">C57BL/6J</strain>
        <tissue evidence="2">Inner ear</tissue>
    </source>
</reference>
<reference evidence="2" key="5">
    <citation type="journal article" date="2002" name="Nature">
        <title>Analysis of the mouse transcriptome based on functional annotation of 60,770 full-length cDNAs.</title>
        <authorList>
            <consortium name="The FANTOM Consortium and the RIKEN Genome Exploration Research Group Phase I and II Team"/>
        </authorList>
    </citation>
    <scope>NUCLEOTIDE SEQUENCE</scope>
    <source>
        <strain evidence="2">C57BL/6J</strain>
        <tissue evidence="2">Inner ear</tissue>
    </source>
</reference>
<reference evidence="2" key="8">
    <citation type="journal article" date="2005" name="Science">
        <title>Antisense Transcription in the Mammalian Transcriptome.</title>
        <authorList>
            <consortium name="RIKEN Genome Exploration Research Group and Genome Science Group (Genome Network Project Core Group) and the FANTOM Consortium"/>
        </authorList>
    </citation>
    <scope>NUCLEOTIDE SEQUENCE</scope>
    <source>
        <strain evidence="2">C57BL/6J</strain>
        <tissue evidence="2">Inner ear</tissue>
    </source>
</reference>
<proteinExistence type="evidence at transcript level"/>
<reference evidence="2" key="2">
    <citation type="journal article" date="2000" name="Genome Res.">
        <title>Normalization and subtraction of cap-trapper-selected cDNAs to prepare full-length cDNA libraries for rapid discovery of new genes.</title>
        <authorList>
            <person name="Carninci P."/>
            <person name="Shibata Y."/>
            <person name="Hayatsu N."/>
            <person name="Sugahara Y."/>
            <person name="Shibata K."/>
            <person name="Itoh M."/>
            <person name="Konno H."/>
            <person name="Okazaki Y."/>
            <person name="Muramatsu M."/>
            <person name="Hayashizaki Y."/>
        </authorList>
    </citation>
    <scope>NUCLEOTIDE SEQUENCE</scope>
    <source>
        <strain evidence="2">C57BL/6J</strain>
        <tissue evidence="2">Inner ear</tissue>
    </source>
</reference>
<reference evidence="2" key="7">
    <citation type="journal article" date="2005" name="Science">
        <title>The Transcriptional Landscape of the Mammalian Genome.</title>
        <authorList>
            <consortium name="The FANTOM Consortium"/>
            <consortium name="Riken Genome Exploration Research Group and Genome Science Group (Genome Network Project Core Group)"/>
        </authorList>
    </citation>
    <scope>NUCLEOTIDE SEQUENCE</scope>
    <source>
        <strain evidence="2">C57BL/6J</strain>
        <tissue evidence="2">Inner ear</tissue>
    </source>
</reference>
<sequence length="85" mass="9149">MIGSLALSRPCSLMRPTLVRAPGALDLVSRGPWEPPGVPWALARCELVTSPPGSLGRKGIPRSGDAESSEHRSGRRLKSFPNCWN</sequence>